<dbReference type="AlphaFoldDB" id="A0A1W2FA15"/>
<organism evidence="1 2">
    <name type="scientific">Kibdelosporangium aridum</name>
    <dbReference type="NCBI Taxonomy" id="2030"/>
    <lineage>
        <taxon>Bacteria</taxon>
        <taxon>Bacillati</taxon>
        <taxon>Actinomycetota</taxon>
        <taxon>Actinomycetes</taxon>
        <taxon>Pseudonocardiales</taxon>
        <taxon>Pseudonocardiaceae</taxon>
        <taxon>Kibdelosporangium</taxon>
    </lineage>
</organism>
<name>A0A1W2FA15_KIBAR</name>
<protein>
    <submittedName>
        <fullName evidence="1">Uncharacterized protein</fullName>
    </submittedName>
</protein>
<accession>A0A1W2FA15</accession>
<dbReference type="EMBL" id="FWXV01000005">
    <property type="protein sequence ID" value="SMD18770.1"/>
    <property type="molecule type" value="Genomic_DNA"/>
</dbReference>
<sequence>MEIDQSIFAVEFERAEDGWRAVAAVVETTDNAGYRTRTDAEISNLLGRLIDLAAGWDITEE</sequence>
<dbReference type="Proteomes" id="UP000192674">
    <property type="component" value="Unassembled WGS sequence"/>
</dbReference>
<keyword evidence="2" id="KW-1185">Reference proteome</keyword>
<gene>
    <name evidence="1" type="ORF">SAMN05661093_05895</name>
</gene>
<dbReference type="RefSeq" id="WP_084430112.1">
    <property type="nucleotide sequence ID" value="NZ_FWXV01000005.1"/>
</dbReference>
<evidence type="ECO:0000313" key="2">
    <source>
        <dbReference type="Proteomes" id="UP000192674"/>
    </source>
</evidence>
<reference evidence="1 2" key="1">
    <citation type="submission" date="2017-04" db="EMBL/GenBank/DDBJ databases">
        <authorList>
            <person name="Afonso C.L."/>
            <person name="Miller P.J."/>
            <person name="Scott M.A."/>
            <person name="Spackman E."/>
            <person name="Goraichik I."/>
            <person name="Dimitrov K.M."/>
            <person name="Suarez D.L."/>
            <person name="Swayne D.E."/>
        </authorList>
    </citation>
    <scope>NUCLEOTIDE SEQUENCE [LARGE SCALE GENOMIC DNA]</scope>
    <source>
        <strain evidence="1 2">DSM 43828</strain>
    </source>
</reference>
<proteinExistence type="predicted"/>
<evidence type="ECO:0000313" key="1">
    <source>
        <dbReference type="EMBL" id="SMD18770.1"/>
    </source>
</evidence>